<gene>
    <name evidence="4" type="ORF">KIPB_008385</name>
</gene>
<dbReference type="PANTHER" id="PTHR46093">
    <property type="entry name" value="ACYL-COA-BINDING DOMAIN-CONTAINING PROTEIN 5"/>
    <property type="match status" value="1"/>
</dbReference>
<dbReference type="EMBL" id="BDIP01002583">
    <property type="protein sequence ID" value="GIQ86514.1"/>
    <property type="molecule type" value="Genomic_DNA"/>
</dbReference>
<dbReference type="Proteomes" id="UP000265618">
    <property type="component" value="Unassembled WGS sequence"/>
</dbReference>
<evidence type="ECO:0000256" key="3">
    <source>
        <dbReference type="SAM" id="Coils"/>
    </source>
</evidence>
<dbReference type="InterPro" id="IPR015915">
    <property type="entry name" value="Kelch-typ_b-propeller"/>
</dbReference>
<dbReference type="SUPFAM" id="SSF117281">
    <property type="entry name" value="Kelch motif"/>
    <property type="match status" value="1"/>
</dbReference>
<evidence type="ECO:0000313" key="5">
    <source>
        <dbReference type="Proteomes" id="UP000265618"/>
    </source>
</evidence>
<comment type="caution">
    <text evidence="4">The sequence shown here is derived from an EMBL/GenBank/DDBJ whole genome shotgun (WGS) entry which is preliminary data.</text>
</comment>
<keyword evidence="2" id="KW-0677">Repeat</keyword>
<dbReference type="Pfam" id="PF24681">
    <property type="entry name" value="Kelch_KLHDC2_KLHL20_DRC7"/>
    <property type="match status" value="1"/>
</dbReference>
<feature type="non-terminal residue" evidence="4">
    <location>
        <position position="1"/>
    </location>
</feature>
<protein>
    <submittedName>
        <fullName evidence="4">Uncharacterized protein</fullName>
    </submittedName>
</protein>
<keyword evidence="3" id="KW-0175">Coiled coil</keyword>
<reference evidence="4 5" key="1">
    <citation type="journal article" date="2018" name="PLoS ONE">
        <title>The draft genome of Kipferlia bialata reveals reductive genome evolution in fornicate parasites.</title>
        <authorList>
            <person name="Tanifuji G."/>
            <person name="Takabayashi S."/>
            <person name="Kume K."/>
            <person name="Takagi M."/>
            <person name="Nakayama T."/>
            <person name="Kamikawa R."/>
            <person name="Inagaki Y."/>
            <person name="Hashimoto T."/>
        </authorList>
    </citation>
    <scope>NUCLEOTIDE SEQUENCE [LARGE SCALE GENOMIC DNA]</scope>
    <source>
        <strain evidence="4">NY0173</strain>
    </source>
</reference>
<keyword evidence="5" id="KW-1185">Reference proteome</keyword>
<dbReference type="AlphaFoldDB" id="A0A9K3CZW5"/>
<dbReference type="Gene3D" id="2.120.10.80">
    <property type="entry name" value="Kelch-type beta propeller"/>
    <property type="match status" value="2"/>
</dbReference>
<sequence length="518" mass="56042">MSVSLTYSLASGGPQCYEQHGGMAYIGPLTEKGEIDAHKVAEAGEAEFLIVRASSSDYCMIGTYHLETKTITTQPISCPIPTNACAITATRVGESVYVFGGYDPKYNHLFCFDITSMQWTQVQQSGQWPSARGYYASFELVGNLYVVGGYSCNGGEKETWMFSPSSGTWQKLADAPSVVDFSTACVVGETVHIIGSNTNYTQHLTFTVAGGWHTESTLPFRVRGSGVVLMGTSLVVMCGYQHDGQVHVYDTVHKTWAKKSDLPIKGGGNTQCACLVTPYTAVMHSNRQMVVVDGTTAEMRAEREREAEAQAQAERERVAKAEAERVAKEKQAAIDRVLADLALLSGDTETSLSSLSLSPSALDKTMTGREVITLIAPLASSLARVNRGQTRQQKALAAFTPKHLEDVLSLIDRVKAFDVSALHTHSDRLSQYLPVAEGVGVAAAEVEKTIKDNPREKLVSTDCASLHATLSAQYTCLHNMYTALTQLEFDPAPSLSCLSCAQTLLDEVQKAAIIPLPE</sequence>
<evidence type="ECO:0000313" key="4">
    <source>
        <dbReference type="EMBL" id="GIQ86514.1"/>
    </source>
</evidence>
<evidence type="ECO:0000256" key="2">
    <source>
        <dbReference type="ARBA" id="ARBA00022737"/>
    </source>
</evidence>
<organism evidence="4 5">
    <name type="scientific">Kipferlia bialata</name>
    <dbReference type="NCBI Taxonomy" id="797122"/>
    <lineage>
        <taxon>Eukaryota</taxon>
        <taxon>Metamonada</taxon>
        <taxon>Carpediemonas-like organisms</taxon>
        <taxon>Kipferlia</taxon>
    </lineage>
</organism>
<name>A0A9K3CZW5_9EUKA</name>
<proteinExistence type="predicted"/>
<accession>A0A9K3CZW5</accession>
<evidence type="ECO:0000256" key="1">
    <source>
        <dbReference type="ARBA" id="ARBA00022441"/>
    </source>
</evidence>
<dbReference type="OrthoDB" id="45365at2759"/>
<keyword evidence="1" id="KW-0880">Kelch repeat</keyword>
<feature type="coiled-coil region" evidence="3">
    <location>
        <begin position="296"/>
        <end position="340"/>
    </location>
</feature>
<dbReference type="PANTHER" id="PTHR46093:SF18">
    <property type="entry name" value="FIBRONECTIN TYPE-III DOMAIN-CONTAINING PROTEIN"/>
    <property type="match status" value="1"/>
</dbReference>